<dbReference type="PANTHER" id="PTHR32089:SF112">
    <property type="entry name" value="LYSOZYME-LIKE PROTEIN-RELATED"/>
    <property type="match status" value="1"/>
</dbReference>
<dbReference type="SMART" id="SM00304">
    <property type="entry name" value="HAMP"/>
    <property type="match status" value="2"/>
</dbReference>
<dbReference type="PROSITE" id="PS50885">
    <property type="entry name" value="HAMP"/>
    <property type="match status" value="1"/>
</dbReference>
<evidence type="ECO:0000256" key="8">
    <source>
        <dbReference type="ARBA" id="ARBA00029447"/>
    </source>
</evidence>
<keyword evidence="7 9" id="KW-0807">Transducer</keyword>
<dbReference type="Pfam" id="PF02743">
    <property type="entry name" value="dCache_1"/>
    <property type="match status" value="1"/>
</dbReference>
<evidence type="ECO:0000256" key="6">
    <source>
        <dbReference type="ARBA" id="ARBA00023136"/>
    </source>
</evidence>
<sequence length="662" mass="71773">MKSIKTKLITLFSILILISSMAIGASSIIQSSNAISKEAENGLKLLLHEGAHVIESRALAQHKVLNTLTGLPEIQSMSWEVQNVFIKEHLKDTDFLALGIVYPDGKAYFSDGSIKDYSKMDFILKALEGKDSISDVLLDNSTKELNLIYASPIKKNGQVIGALVGVRDGKGLSALTNELHYGEEGYAYAINKEGTVVAHTDMNLVINGFNPIESAKTDSSFESVANLFDKISKESIGISTYDYNGKKLYAAFTPIEGTPWTLILTADEEEVLSSVPTIQKSILTITFIILLISIVITYFIGRNIADPIINIKNCAKKISELDITEDIEDKLLKKSDEIGILAVSMQTVILNLREILGKMSISSQSLTSASEELTATASQSSYAAEEIAKAIEQVALSASEQAQSTEKGVYNAVNLGQTIETDIKYMDDLNIASKKVNVAVTEGIKDIQSLTEITNDSSIAIKAIHDVIIKTNHSSEKIGEASHVIASIAEQTNLLALNAAIEAARAGEAGKGFSVVAEEIRKLAEQSSLSTKSIDGVVKELQSNAQDAVNTVEKVLVIAKEQFKVVDKSKVKYEEIGDFMVIAQSCIDNLNSSCREMEIMKNVIVEAFEHLSAVAEENSASTQEISGSIEEQTASIEEISSASESLAELAENLQQIILRFKI</sequence>
<dbReference type="SUPFAM" id="SSF58104">
    <property type="entry name" value="Methyl-accepting chemotaxis protein (MCP) signaling domain"/>
    <property type="match status" value="1"/>
</dbReference>
<dbReference type="GO" id="GO:0006935">
    <property type="term" value="P:chemotaxis"/>
    <property type="evidence" value="ECO:0007669"/>
    <property type="project" value="UniProtKB-KW"/>
</dbReference>
<evidence type="ECO:0000313" key="13">
    <source>
        <dbReference type="EMBL" id="SKB47915.1"/>
    </source>
</evidence>
<dbReference type="OrthoDB" id="597657at2"/>
<feature type="domain" description="Methyl-accepting transducer" evidence="11">
    <location>
        <begin position="376"/>
        <end position="633"/>
    </location>
</feature>
<dbReference type="GO" id="GO:0005886">
    <property type="term" value="C:plasma membrane"/>
    <property type="evidence" value="ECO:0007669"/>
    <property type="project" value="UniProtKB-SubCell"/>
</dbReference>
<dbReference type="Pfam" id="PF00015">
    <property type="entry name" value="MCPsignal"/>
    <property type="match status" value="1"/>
</dbReference>
<dbReference type="SMART" id="SM00283">
    <property type="entry name" value="MA"/>
    <property type="match status" value="1"/>
</dbReference>
<feature type="transmembrane region" description="Helical" evidence="10">
    <location>
        <begin position="282"/>
        <end position="301"/>
    </location>
</feature>
<evidence type="ECO:0000256" key="1">
    <source>
        <dbReference type="ARBA" id="ARBA00004651"/>
    </source>
</evidence>
<protein>
    <submittedName>
        <fullName evidence="13">Methyl-accepting chemotaxis sensory transducer with Cache sensor</fullName>
    </submittedName>
</protein>
<dbReference type="Proteomes" id="UP000243406">
    <property type="component" value="Unassembled WGS sequence"/>
</dbReference>
<keyword evidence="4 10" id="KW-0812">Transmembrane</keyword>
<dbReference type="PROSITE" id="PS50111">
    <property type="entry name" value="CHEMOTAXIS_TRANSDUC_2"/>
    <property type="match status" value="1"/>
</dbReference>
<accession>A0A1T5BL85</accession>
<dbReference type="Gene3D" id="6.10.340.10">
    <property type="match status" value="1"/>
</dbReference>
<gene>
    <name evidence="13" type="ORF">SAMN02745120_1701</name>
</gene>
<comment type="similarity">
    <text evidence="8">Belongs to the methyl-accepting chemotaxis (MCP) protein family.</text>
</comment>
<reference evidence="14" key="1">
    <citation type="submission" date="2017-02" db="EMBL/GenBank/DDBJ databases">
        <authorList>
            <person name="Varghese N."/>
            <person name="Submissions S."/>
        </authorList>
    </citation>
    <scope>NUCLEOTIDE SEQUENCE [LARGE SCALE GENOMIC DNA]</scope>
    <source>
        <strain evidence="14">ATCC 35199</strain>
    </source>
</reference>
<feature type="domain" description="HAMP" evidence="12">
    <location>
        <begin position="302"/>
        <end position="357"/>
    </location>
</feature>
<keyword evidence="2" id="KW-1003">Cell membrane</keyword>
<dbReference type="InterPro" id="IPR033479">
    <property type="entry name" value="dCache_1"/>
</dbReference>
<evidence type="ECO:0000256" key="4">
    <source>
        <dbReference type="ARBA" id="ARBA00022692"/>
    </source>
</evidence>
<evidence type="ECO:0000313" key="14">
    <source>
        <dbReference type="Proteomes" id="UP000243406"/>
    </source>
</evidence>
<dbReference type="PANTHER" id="PTHR32089">
    <property type="entry name" value="METHYL-ACCEPTING CHEMOTAXIS PROTEIN MCPB"/>
    <property type="match status" value="1"/>
</dbReference>
<evidence type="ECO:0000256" key="7">
    <source>
        <dbReference type="ARBA" id="ARBA00023224"/>
    </source>
</evidence>
<evidence type="ECO:0000259" key="12">
    <source>
        <dbReference type="PROSITE" id="PS50885"/>
    </source>
</evidence>
<dbReference type="CDD" id="cd12912">
    <property type="entry name" value="PDC2_MCP_like"/>
    <property type="match status" value="1"/>
</dbReference>
<evidence type="ECO:0000256" key="3">
    <source>
        <dbReference type="ARBA" id="ARBA00022500"/>
    </source>
</evidence>
<dbReference type="EMBL" id="FUYN01000003">
    <property type="protein sequence ID" value="SKB47915.1"/>
    <property type="molecule type" value="Genomic_DNA"/>
</dbReference>
<keyword evidence="5 10" id="KW-1133">Transmembrane helix</keyword>
<keyword evidence="14" id="KW-1185">Reference proteome</keyword>
<evidence type="ECO:0000256" key="10">
    <source>
        <dbReference type="SAM" id="Phobius"/>
    </source>
</evidence>
<evidence type="ECO:0000256" key="9">
    <source>
        <dbReference type="PROSITE-ProRule" id="PRU00284"/>
    </source>
</evidence>
<keyword evidence="6 10" id="KW-0472">Membrane</keyword>
<keyword evidence="3" id="KW-0145">Chemotaxis</keyword>
<dbReference type="RefSeq" id="WP_079589548.1">
    <property type="nucleotide sequence ID" value="NZ_FUYN01000003.1"/>
</dbReference>
<comment type="subcellular location">
    <subcellularLocation>
        <location evidence="1">Cell membrane</location>
        <topology evidence="1">Multi-pass membrane protein</topology>
    </subcellularLocation>
</comment>
<dbReference type="CDD" id="cd18773">
    <property type="entry name" value="PDC1_HK_sensor"/>
    <property type="match status" value="1"/>
</dbReference>
<name>A0A1T5BL85_9FIRM</name>
<dbReference type="GO" id="GO:0007165">
    <property type="term" value="P:signal transduction"/>
    <property type="evidence" value="ECO:0007669"/>
    <property type="project" value="UniProtKB-KW"/>
</dbReference>
<organism evidence="13 14">
    <name type="scientific">Acetoanaerobium noterae</name>
    <dbReference type="NCBI Taxonomy" id="745369"/>
    <lineage>
        <taxon>Bacteria</taxon>
        <taxon>Bacillati</taxon>
        <taxon>Bacillota</taxon>
        <taxon>Clostridia</taxon>
        <taxon>Peptostreptococcales</taxon>
        <taxon>Filifactoraceae</taxon>
        <taxon>Acetoanaerobium</taxon>
    </lineage>
</organism>
<dbReference type="InterPro" id="IPR004089">
    <property type="entry name" value="MCPsignal_dom"/>
</dbReference>
<dbReference type="Gene3D" id="3.30.450.20">
    <property type="entry name" value="PAS domain"/>
    <property type="match status" value="1"/>
</dbReference>
<evidence type="ECO:0000256" key="2">
    <source>
        <dbReference type="ARBA" id="ARBA00022475"/>
    </source>
</evidence>
<dbReference type="InterPro" id="IPR003660">
    <property type="entry name" value="HAMP_dom"/>
</dbReference>
<proteinExistence type="inferred from homology"/>
<dbReference type="Gene3D" id="1.10.287.950">
    <property type="entry name" value="Methyl-accepting chemotaxis protein"/>
    <property type="match status" value="1"/>
</dbReference>
<dbReference type="AlphaFoldDB" id="A0A1T5BL85"/>
<evidence type="ECO:0000259" key="11">
    <source>
        <dbReference type="PROSITE" id="PS50111"/>
    </source>
</evidence>
<evidence type="ECO:0000256" key="5">
    <source>
        <dbReference type="ARBA" id="ARBA00022989"/>
    </source>
</evidence>